<evidence type="ECO:0000256" key="6">
    <source>
        <dbReference type="ARBA" id="ARBA00023098"/>
    </source>
</evidence>
<dbReference type="SUPFAM" id="SSF53901">
    <property type="entry name" value="Thiolase-like"/>
    <property type="match status" value="1"/>
</dbReference>
<evidence type="ECO:0000256" key="5">
    <source>
        <dbReference type="ARBA" id="ARBA00022832"/>
    </source>
</evidence>
<keyword evidence="6 9" id="KW-0443">Lipid metabolism</keyword>
<sequence length="314" mass="32499">MSATGARLLGLGVYRPARVVTNDEIAQRVDTSDEWIRSRTGIATRRIADDEETTVAMGTVAAEKALASAGLTADAMDLVISATCTSPSQIPGAGPQIAHRVGAGRAGAFDLNGACAGFSYAVSVAADMVRAGSVRHVLVVASERLSDYTDWDDRGTCILLADGAGATVVGPAETDEIGPAVWGHDGSRPEVIRVAGYGDNMFRMEGQAVFRWAISLVPMVRQICERAGVAPAELAGIVPHQANLRIVEALATGIGATNAVIARDVVDSGNTSAASIPLGLARLVDAGEIRRGDPVLLFGFGAGLTYCGQVVRCP</sequence>
<dbReference type="Pfam" id="PF08541">
    <property type="entry name" value="ACP_syn_III_C"/>
    <property type="match status" value="1"/>
</dbReference>
<dbReference type="NCBIfam" id="NF006829">
    <property type="entry name" value="PRK09352.1"/>
    <property type="match status" value="1"/>
</dbReference>
<feature type="active site" evidence="9">
    <location>
        <position position="240"/>
    </location>
</feature>
<gene>
    <name evidence="9 12" type="primary">fabH</name>
    <name evidence="12" type="ORF">FRACA_30017</name>
</gene>
<comment type="subunit">
    <text evidence="9">Homodimer.</text>
</comment>
<dbReference type="Pfam" id="PF08545">
    <property type="entry name" value="ACP_syn_III"/>
    <property type="match status" value="1"/>
</dbReference>
<dbReference type="RefSeq" id="WP_101832584.1">
    <property type="nucleotide sequence ID" value="NZ_FZMO01000223.1"/>
</dbReference>
<comment type="subcellular location">
    <subcellularLocation>
        <location evidence="9">Cytoplasm</location>
    </subcellularLocation>
</comment>
<dbReference type="InterPro" id="IPR016039">
    <property type="entry name" value="Thiolase-like"/>
</dbReference>
<evidence type="ECO:0000256" key="1">
    <source>
        <dbReference type="ARBA" id="ARBA00008642"/>
    </source>
</evidence>
<dbReference type="AlphaFoldDB" id="A0A2I2KTL8"/>
<feature type="domain" description="Beta-ketoacyl-[acyl-carrier-protein] synthase III N-terminal" evidence="11">
    <location>
        <begin position="109"/>
        <end position="186"/>
    </location>
</feature>
<keyword evidence="13" id="KW-1185">Reference proteome</keyword>
<dbReference type="InterPro" id="IPR013747">
    <property type="entry name" value="ACP_syn_III_C"/>
</dbReference>
<comment type="similarity">
    <text evidence="1 9">Belongs to the thiolase-like superfamily. FabH family.</text>
</comment>
<proteinExistence type="inferred from homology"/>
<feature type="active site" evidence="9">
    <location>
        <position position="115"/>
    </location>
</feature>
<dbReference type="PANTHER" id="PTHR34069">
    <property type="entry name" value="3-OXOACYL-[ACYL-CARRIER-PROTEIN] SYNTHASE 3"/>
    <property type="match status" value="1"/>
</dbReference>
<dbReference type="HAMAP" id="MF_01815">
    <property type="entry name" value="FabH"/>
    <property type="match status" value="1"/>
</dbReference>
<dbReference type="InterPro" id="IPR013751">
    <property type="entry name" value="ACP_syn_III_N"/>
</dbReference>
<dbReference type="GO" id="GO:0044550">
    <property type="term" value="P:secondary metabolite biosynthetic process"/>
    <property type="evidence" value="ECO:0007669"/>
    <property type="project" value="TreeGrafter"/>
</dbReference>
<evidence type="ECO:0000259" key="10">
    <source>
        <dbReference type="Pfam" id="PF08541"/>
    </source>
</evidence>
<comment type="domain">
    <text evidence="9">The last Arg residue of the ACP-binding site is essential for the weak association between ACP/AcpP and FabH.</text>
</comment>
<keyword evidence="3 9" id="KW-0444">Lipid biosynthesis</keyword>
<evidence type="ECO:0000256" key="9">
    <source>
        <dbReference type="HAMAP-Rule" id="MF_01815"/>
    </source>
</evidence>
<keyword evidence="8 9" id="KW-0012">Acyltransferase</keyword>
<dbReference type="GO" id="GO:0004315">
    <property type="term" value="F:3-oxoacyl-[acyl-carrier-protein] synthase activity"/>
    <property type="evidence" value="ECO:0007669"/>
    <property type="project" value="InterPro"/>
</dbReference>
<dbReference type="Gene3D" id="3.40.47.10">
    <property type="match status" value="1"/>
</dbReference>
<keyword evidence="9" id="KW-0511">Multifunctional enzyme</keyword>
<keyword evidence="2 9" id="KW-0963">Cytoplasm</keyword>
<dbReference type="PANTHER" id="PTHR34069:SF2">
    <property type="entry name" value="BETA-KETOACYL-[ACYL-CARRIER-PROTEIN] SYNTHASE III"/>
    <property type="match status" value="1"/>
</dbReference>
<keyword evidence="4 9" id="KW-0808">Transferase</keyword>
<evidence type="ECO:0000256" key="7">
    <source>
        <dbReference type="ARBA" id="ARBA00023160"/>
    </source>
</evidence>
<feature type="region of interest" description="ACP-binding" evidence="9">
    <location>
        <begin position="241"/>
        <end position="245"/>
    </location>
</feature>
<keyword evidence="7 9" id="KW-0275">Fatty acid biosynthesis</keyword>
<dbReference type="NCBIfam" id="TIGR00747">
    <property type="entry name" value="fabH"/>
    <property type="match status" value="1"/>
</dbReference>
<name>A0A2I2KTL8_9ACTN</name>
<dbReference type="UniPathway" id="UPA00094"/>
<evidence type="ECO:0000313" key="13">
    <source>
        <dbReference type="Proteomes" id="UP000234331"/>
    </source>
</evidence>
<dbReference type="EMBL" id="FZMO01000223">
    <property type="protein sequence ID" value="SNQ49014.1"/>
    <property type="molecule type" value="Genomic_DNA"/>
</dbReference>
<evidence type="ECO:0000256" key="3">
    <source>
        <dbReference type="ARBA" id="ARBA00022516"/>
    </source>
</evidence>
<evidence type="ECO:0000256" key="2">
    <source>
        <dbReference type="ARBA" id="ARBA00022490"/>
    </source>
</evidence>
<dbReference type="EC" id="2.3.1.180" evidence="9"/>
<reference evidence="12 13" key="1">
    <citation type="submission" date="2017-06" db="EMBL/GenBank/DDBJ databases">
        <authorList>
            <person name="Kim H.J."/>
            <person name="Triplett B.A."/>
        </authorList>
    </citation>
    <scope>NUCLEOTIDE SEQUENCE [LARGE SCALE GENOMIC DNA]</scope>
    <source>
        <strain evidence="12">FRACA_ARgP5</strain>
    </source>
</reference>
<dbReference type="CDD" id="cd00830">
    <property type="entry name" value="KAS_III"/>
    <property type="match status" value="1"/>
</dbReference>
<feature type="active site" evidence="9">
    <location>
        <position position="270"/>
    </location>
</feature>
<keyword evidence="5 9" id="KW-0276">Fatty acid metabolism</keyword>
<dbReference type="OrthoDB" id="9815506at2"/>
<dbReference type="InterPro" id="IPR004655">
    <property type="entry name" value="FabH"/>
</dbReference>
<organism evidence="12 13">
    <name type="scientific">Frankia canadensis</name>
    <dbReference type="NCBI Taxonomy" id="1836972"/>
    <lineage>
        <taxon>Bacteria</taxon>
        <taxon>Bacillati</taxon>
        <taxon>Actinomycetota</taxon>
        <taxon>Actinomycetes</taxon>
        <taxon>Frankiales</taxon>
        <taxon>Frankiaceae</taxon>
        <taxon>Frankia</taxon>
    </lineage>
</organism>
<evidence type="ECO:0000313" key="12">
    <source>
        <dbReference type="EMBL" id="SNQ49014.1"/>
    </source>
</evidence>
<dbReference type="GO" id="GO:0033818">
    <property type="term" value="F:beta-ketoacyl-acyl-carrier-protein synthase III activity"/>
    <property type="evidence" value="ECO:0007669"/>
    <property type="project" value="UniProtKB-UniRule"/>
</dbReference>
<feature type="domain" description="Beta-ketoacyl-[acyl-carrier-protein] synthase III C-terminal" evidence="10">
    <location>
        <begin position="224"/>
        <end position="312"/>
    </location>
</feature>
<dbReference type="GO" id="GO:0005737">
    <property type="term" value="C:cytoplasm"/>
    <property type="evidence" value="ECO:0007669"/>
    <property type="project" value="UniProtKB-SubCell"/>
</dbReference>
<comment type="catalytic activity">
    <reaction evidence="9">
        <text>malonyl-[ACP] + acetyl-CoA + H(+) = 3-oxobutanoyl-[ACP] + CO2 + CoA</text>
        <dbReference type="Rhea" id="RHEA:12080"/>
        <dbReference type="Rhea" id="RHEA-COMP:9623"/>
        <dbReference type="Rhea" id="RHEA-COMP:9625"/>
        <dbReference type="ChEBI" id="CHEBI:15378"/>
        <dbReference type="ChEBI" id="CHEBI:16526"/>
        <dbReference type="ChEBI" id="CHEBI:57287"/>
        <dbReference type="ChEBI" id="CHEBI:57288"/>
        <dbReference type="ChEBI" id="CHEBI:78449"/>
        <dbReference type="ChEBI" id="CHEBI:78450"/>
        <dbReference type="EC" id="2.3.1.180"/>
    </reaction>
</comment>
<comment type="function">
    <text evidence="9">Catalyzes the condensation reaction of fatty acid synthesis by the addition to an acyl acceptor of two carbons from malonyl-ACP. Catalyzes the first condensation reaction which initiates fatty acid synthesis and may therefore play a role in governing the total rate of fatty acid production. Possesses both acetoacetyl-ACP synthase and acetyl transacylase activities. Its substrate specificity determines the biosynthesis of branched-chain and/or straight-chain of fatty acids.</text>
</comment>
<accession>A0A2I2KTL8</accession>
<evidence type="ECO:0000259" key="11">
    <source>
        <dbReference type="Pfam" id="PF08545"/>
    </source>
</evidence>
<dbReference type="Proteomes" id="UP000234331">
    <property type="component" value="Unassembled WGS sequence"/>
</dbReference>
<evidence type="ECO:0000256" key="8">
    <source>
        <dbReference type="ARBA" id="ARBA00023315"/>
    </source>
</evidence>
<protein>
    <recommendedName>
        <fullName evidence="9">Beta-ketoacyl-[acyl-carrier-protein] synthase III</fullName>
        <shortName evidence="9">Beta-ketoacyl-ACP synthase III</shortName>
        <shortName evidence="9">KAS III</shortName>
        <ecNumber evidence="9">2.3.1.180</ecNumber>
    </recommendedName>
    <alternativeName>
        <fullName evidence="9">3-oxoacyl-[acyl-carrier-protein] synthase 3</fullName>
    </alternativeName>
    <alternativeName>
        <fullName evidence="9">3-oxoacyl-[acyl-carrier-protein] synthase III</fullName>
    </alternativeName>
</protein>
<comment type="pathway">
    <text evidence="9">Lipid metabolism; fatty acid biosynthesis.</text>
</comment>
<evidence type="ECO:0000256" key="4">
    <source>
        <dbReference type="ARBA" id="ARBA00022679"/>
    </source>
</evidence>
<dbReference type="GO" id="GO:0006633">
    <property type="term" value="P:fatty acid biosynthetic process"/>
    <property type="evidence" value="ECO:0007669"/>
    <property type="project" value="UniProtKB-UniRule"/>
</dbReference>